<evidence type="ECO:0000313" key="2">
    <source>
        <dbReference type="EMBL" id="POB46392.1"/>
    </source>
</evidence>
<dbReference type="AlphaFoldDB" id="A0A1W6M8U4"/>
<organism evidence="2 3">
    <name type="scientific">Vibrio vulnificus</name>
    <dbReference type="NCBI Taxonomy" id="672"/>
    <lineage>
        <taxon>Bacteria</taxon>
        <taxon>Pseudomonadati</taxon>
        <taxon>Pseudomonadota</taxon>
        <taxon>Gammaproteobacteria</taxon>
        <taxon>Vibrionales</taxon>
        <taxon>Vibrionaceae</taxon>
        <taxon>Vibrio</taxon>
    </lineage>
</organism>
<dbReference type="InterPro" id="IPR021438">
    <property type="entry name" value="DUF3087"/>
</dbReference>
<evidence type="ECO:0000313" key="3">
    <source>
        <dbReference type="Proteomes" id="UP000237466"/>
    </source>
</evidence>
<feature type="transmembrane region" description="Helical" evidence="1">
    <location>
        <begin position="53"/>
        <end position="71"/>
    </location>
</feature>
<reference evidence="2 3" key="1">
    <citation type="journal article" date="2018" name="Front. Microbiol.">
        <title>Phylogeny of Vibrio vulnificus from the Analysis of the Core-Genome: Implications for Intra-Species Taxonomy.</title>
        <authorList>
            <person name="Roig F.J."/>
            <person name="Gonzalez-Candelas F."/>
            <person name="Sanjuan E."/>
            <person name="Fouz B."/>
            <person name="Feil E.J."/>
            <person name="Llorens C."/>
            <person name="Baker-Austin C."/>
            <person name="Oliver J.D."/>
            <person name="Danin-Poleg Y."/>
            <person name="Gibas C.J."/>
            <person name="Kashi Y."/>
            <person name="Gulig P.A."/>
            <person name="Morrison S.S."/>
            <person name="Amaro C."/>
        </authorList>
    </citation>
    <scope>NUCLEOTIDE SEQUENCE [LARGE SCALE GENOMIC DNA]</scope>
    <source>
        <strain evidence="2 3">CECT4608</strain>
    </source>
</reference>
<name>A0A1W6M8U4_VIBVL</name>
<dbReference type="EMBL" id="PDGH01000102">
    <property type="protein sequence ID" value="POB46392.1"/>
    <property type="molecule type" value="Genomic_DNA"/>
</dbReference>
<keyword evidence="1" id="KW-0472">Membrane</keyword>
<comment type="caution">
    <text evidence="2">The sequence shown here is derived from an EMBL/GenBank/DDBJ whole genome shotgun (WGS) entry which is preliminary data.</text>
</comment>
<dbReference type="PROSITE" id="PS51257">
    <property type="entry name" value="PROKAR_LIPOPROTEIN"/>
    <property type="match status" value="1"/>
</dbReference>
<keyword evidence="1" id="KW-1133">Transmembrane helix</keyword>
<dbReference type="Proteomes" id="UP000237466">
    <property type="component" value="Unassembled WGS sequence"/>
</dbReference>
<gene>
    <name evidence="2" type="ORF">CRN52_14675</name>
</gene>
<feature type="transmembrane region" description="Helical" evidence="1">
    <location>
        <begin position="16"/>
        <end position="41"/>
    </location>
</feature>
<keyword evidence="1" id="KW-0812">Transmembrane</keyword>
<dbReference type="RefSeq" id="WP_011151682.1">
    <property type="nucleotide sequence ID" value="NZ_AP026553.1"/>
</dbReference>
<proteinExistence type="predicted"/>
<evidence type="ECO:0000256" key="1">
    <source>
        <dbReference type="SAM" id="Phobius"/>
    </source>
</evidence>
<accession>A0A1W6M8U4</accession>
<protein>
    <submittedName>
        <fullName evidence="2">DUF3087 domain-containing protein</fullName>
    </submittedName>
</protein>
<dbReference type="Pfam" id="PF11286">
    <property type="entry name" value="DUF3087"/>
    <property type="match status" value="1"/>
</dbReference>
<sequence>MRQINKEEYRKKGNMVIVAFLLAFACSAIAFSTLLIALFGNTEIVEGESTGNFVWNLVGVVIALVSTLSILNQIKTHRYFDELLYVWKLKQTHLKIYRKVNILKHAAHNEHNERAMTILKFYYQTQQQVYELDNNTLTIKSVLNELERIRQWEQNHRVLNASDFQAVWLNDF</sequence>